<evidence type="ECO:0000256" key="2">
    <source>
        <dbReference type="ARBA" id="ARBA00022737"/>
    </source>
</evidence>
<name>A0A0C3S4X3_PHLG1</name>
<dbReference type="EMBL" id="KN840450">
    <property type="protein sequence ID" value="KIP10916.1"/>
    <property type="molecule type" value="Genomic_DNA"/>
</dbReference>
<dbReference type="Pfam" id="PF13812">
    <property type="entry name" value="PPR_3"/>
    <property type="match status" value="3"/>
</dbReference>
<evidence type="ECO:0000256" key="3">
    <source>
        <dbReference type="ARBA" id="ARBA00044493"/>
    </source>
</evidence>
<feature type="repeat" description="PPR" evidence="5">
    <location>
        <begin position="220"/>
        <end position="254"/>
    </location>
</feature>
<accession>A0A0C3S4X3</accession>
<evidence type="ECO:0000256" key="4">
    <source>
        <dbReference type="ARBA" id="ARBA00044511"/>
    </source>
</evidence>
<feature type="repeat" description="PPR" evidence="5">
    <location>
        <begin position="291"/>
        <end position="325"/>
    </location>
</feature>
<dbReference type="AlphaFoldDB" id="A0A0C3S4X3"/>
<keyword evidence="9" id="KW-1185">Reference proteome</keyword>
<evidence type="ECO:0000313" key="8">
    <source>
        <dbReference type="EMBL" id="KIP10916.1"/>
    </source>
</evidence>
<evidence type="ECO:0000256" key="5">
    <source>
        <dbReference type="PROSITE-ProRule" id="PRU00708"/>
    </source>
</evidence>
<gene>
    <name evidence="8" type="ORF">PHLGIDRAFT_84340</name>
</gene>
<protein>
    <recommendedName>
        <fullName evidence="7">Pentatricopeptide repeat-containing protein-mitochondrial domain-containing protein</fullName>
    </recommendedName>
</protein>
<reference evidence="8 9" key="1">
    <citation type="journal article" date="2014" name="PLoS Genet.">
        <title>Analysis of the Phlebiopsis gigantea genome, transcriptome and secretome provides insight into its pioneer colonization strategies of wood.</title>
        <authorList>
            <person name="Hori C."/>
            <person name="Ishida T."/>
            <person name="Igarashi K."/>
            <person name="Samejima M."/>
            <person name="Suzuki H."/>
            <person name="Master E."/>
            <person name="Ferreira P."/>
            <person name="Ruiz-Duenas F.J."/>
            <person name="Held B."/>
            <person name="Canessa P."/>
            <person name="Larrondo L.F."/>
            <person name="Schmoll M."/>
            <person name="Druzhinina I.S."/>
            <person name="Kubicek C.P."/>
            <person name="Gaskell J.A."/>
            <person name="Kersten P."/>
            <person name="St John F."/>
            <person name="Glasner J."/>
            <person name="Sabat G."/>
            <person name="Splinter BonDurant S."/>
            <person name="Syed K."/>
            <person name="Yadav J."/>
            <person name="Mgbeahuruike A.C."/>
            <person name="Kovalchuk A."/>
            <person name="Asiegbu F.O."/>
            <person name="Lackner G."/>
            <person name="Hoffmeister D."/>
            <person name="Rencoret J."/>
            <person name="Gutierrez A."/>
            <person name="Sun H."/>
            <person name="Lindquist E."/>
            <person name="Barry K."/>
            <person name="Riley R."/>
            <person name="Grigoriev I.V."/>
            <person name="Henrissat B."/>
            <person name="Kues U."/>
            <person name="Berka R.M."/>
            <person name="Martinez A.T."/>
            <person name="Covert S.F."/>
            <person name="Blanchette R.A."/>
            <person name="Cullen D."/>
        </authorList>
    </citation>
    <scope>NUCLEOTIDE SEQUENCE [LARGE SCALE GENOMIC DNA]</scope>
    <source>
        <strain evidence="8 9">11061_1 CR5-6</strain>
    </source>
</reference>
<evidence type="ECO:0000256" key="6">
    <source>
        <dbReference type="SAM" id="MobiDB-lite"/>
    </source>
</evidence>
<dbReference type="InterPro" id="IPR011990">
    <property type="entry name" value="TPR-like_helical_dom_sf"/>
</dbReference>
<evidence type="ECO:0000259" key="7">
    <source>
        <dbReference type="Pfam" id="PF23276"/>
    </source>
</evidence>
<evidence type="ECO:0000313" key="9">
    <source>
        <dbReference type="Proteomes" id="UP000053257"/>
    </source>
</evidence>
<dbReference type="NCBIfam" id="TIGR00756">
    <property type="entry name" value="PPR"/>
    <property type="match status" value="2"/>
</dbReference>
<dbReference type="PROSITE" id="PS51375">
    <property type="entry name" value="PPR"/>
    <property type="match status" value="5"/>
</dbReference>
<dbReference type="InterPro" id="IPR002885">
    <property type="entry name" value="PPR_rpt"/>
</dbReference>
<sequence>MKTQGATPNATTYEFLLEACKDASLHQEAWAVFEDMLAVGILPTRSAFHSLMQALRYGALDPVLKVWNIMLAHGIKPNEFTYETLILYICKSENLELALQKLSEMTNEDLTPTLKAAQAIVSLACDLGQPRMAVELAEAFERSSVRRLDGVVWTKCLIASAEALYKEGVLTSWDRAVKKLNVTPDEGCCIKVLHAAGRHGLSSIAPDVIRVLQSMNVEWAERHFAPVVEAFCQDADIKEAFGILELMRNNGVPPSLETAYPIFEVISGNADAVDEAYGILDDMHQEGRSIDVAAYNVVIQACVALMDLQRALGTYKAASELGVTPNVETFNLLLSACISLRHRDLGGKLLAEMREAGISPDARTYERLVILCLTQPTYEDAFYYLEEMKTVGLRPSQAVYEAIIRKCFSVGDTRHQLAMEEMIENGYKINGKLKAFLGGSQKTGKPDVEPRVFAPKNARNFAQEEPEVRPAQ</sequence>
<keyword evidence="2" id="KW-0677">Repeat</keyword>
<dbReference type="InterPro" id="IPR057027">
    <property type="entry name" value="TPR_mt"/>
</dbReference>
<dbReference type="Gene3D" id="1.25.40.10">
    <property type="entry name" value="Tetratricopeptide repeat domain"/>
    <property type="match status" value="4"/>
</dbReference>
<proteinExistence type="inferred from homology"/>
<dbReference type="PANTHER" id="PTHR47447">
    <property type="entry name" value="OS03G0856100 PROTEIN"/>
    <property type="match status" value="1"/>
</dbReference>
<dbReference type="Pfam" id="PF23276">
    <property type="entry name" value="TPR_24"/>
    <property type="match status" value="1"/>
</dbReference>
<dbReference type="Proteomes" id="UP000053257">
    <property type="component" value="Unassembled WGS sequence"/>
</dbReference>
<feature type="repeat" description="PPR" evidence="5">
    <location>
        <begin position="9"/>
        <end position="43"/>
    </location>
</feature>
<comment type="function">
    <text evidence="3">Regulates mitochondrial small subunit maturation by controlling 15S rRNA 5'-end processing. Localizes to the 5' precursor of the 15S rRNA in a position that is subsequently occupied by mS47 in the mature yeast mtSSU. Uses structure and sequence-specific RNA recognition, binding to a single-stranded region of the precursor and specifically recognizing bases -6 to -1. The exchange of Ccm1 for mS47 is coupled to the irreversible removal of precursor rRNA that is accompanied by conformational changes of the mitoribosomal proteins uS5m and mS26. These conformational changes signal completion of 5'-end rRNA processing through protection of the mature 5'-end of the 15S rRNA and stabilization of mS47. The removal of the 5' precursor together with the dissociation of Ccm1 may be catalyzed by the 5'-3' exoribonuclease Pet127. Involved in the specific removal of group I introns in mitochondrial encoded transcripts.</text>
</comment>
<dbReference type="STRING" id="745531.A0A0C3S4X3"/>
<evidence type="ECO:0000256" key="1">
    <source>
        <dbReference type="ARBA" id="ARBA00006192"/>
    </source>
</evidence>
<comment type="subunit">
    <text evidence="4">Binds to mitochondrial small subunit 15S rRNA.</text>
</comment>
<feature type="region of interest" description="Disordered" evidence="6">
    <location>
        <begin position="440"/>
        <end position="472"/>
    </location>
</feature>
<dbReference type="OrthoDB" id="185373at2759"/>
<feature type="domain" description="Pentatricopeptide repeat-containing protein-mitochondrial" evidence="7">
    <location>
        <begin position="186"/>
        <end position="317"/>
    </location>
</feature>
<feature type="repeat" description="PPR" evidence="5">
    <location>
        <begin position="326"/>
        <end position="360"/>
    </location>
</feature>
<dbReference type="HOGENOM" id="CLU_008514_2_0_1"/>
<feature type="repeat" description="PPR" evidence="5">
    <location>
        <begin position="78"/>
        <end position="112"/>
    </location>
</feature>
<organism evidence="8 9">
    <name type="scientific">Phlebiopsis gigantea (strain 11061_1 CR5-6)</name>
    <name type="common">White-rot fungus</name>
    <name type="synonym">Peniophora gigantea</name>
    <dbReference type="NCBI Taxonomy" id="745531"/>
    <lineage>
        <taxon>Eukaryota</taxon>
        <taxon>Fungi</taxon>
        <taxon>Dikarya</taxon>
        <taxon>Basidiomycota</taxon>
        <taxon>Agaricomycotina</taxon>
        <taxon>Agaricomycetes</taxon>
        <taxon>Polyporales</taxon>
        <taxon>Phanerochaetaceae</taxon>
        <taxon>Phlebiopsis</taxon>
    </lineage>
</organism>
<comment type="similarity">
    <text evidence="1">Belongs to the CCM1 family.</text>
</comment>
<dbReference type="PANTHER" id="PTHR47447:SF17">
    <property type="entry name" value="OS12G0638900 PROTEIN"/>
    <property type="match status" value="1"/>
</dbReference>